<dbReference type="InterPro" id="IPR036364">
    <property type="entry name" value="SEA_dom_sf"/>
</dbReference>
<feature type="region of interest" description="Disordered" evidence="1">
    <location>
        <begin position="445"/>
        <end position="483"/>
    </location>
</feature>
<feature type="region of interest" description="Disordered" evidence="1">
    <location>
        <begin position="111"/>
        <end position="182"/>
    </location>
</feature>
<feature type="domain" description="SEA" evidence="2">
    <location>
        <begin position="483"/>
        <end position="597"/>
    </location>
</feature>
<sequence>CDKVTAFFPWWRVAQPFPASSSLGLAVLVVSASALPLLPAHKVLGWFPVASSTSALQGGSKKTPPSLNSLVTVLAGVSPSAKRAEEASGRRARALFPEASRKQQALLGLPLGRATPTSAPSAVAAPTAHGVPKSQPASYVTGSAEEILAPGSPGPASTAPLHASPGPRHLAGEPKSIELSGLSDPVHAPALRIFITSGSTKQPAGTLPPPTTPVSTSGSPQWLAWPVGRPTSSPSAQGLSATEASNSRPGPSPPPTLAPGTPEKAVSSASHGSLASFTSISNTSAATKPHLPGAAVWSRLDTAAAALTVGSRSPGSGLASRLGPGPRGPSVLPVPSTAPSSRSSSPSLPLSSPAPALLPLSTSLSPVLAPVSAFTTRARISPDTPVSARPPMATGLLFKVSSVPAALPPLVDTEAALQGTVQPGPVAAGPAPWATLSLRGAPGLPSSCASVPENAASPKSSSSPHPGQAVSLQDSGFSSPGRSRVTRSVTFRITSEDFSAALGNPASPAYQLLSKNIRHQLQSIYHEAFSSFEGVSVLLLRPGTVAVNASLVFGGQAPGPSARDVLWTLYRKVKAAGQMLGNLSLDGSRSNLSDLALETITIQFTAMRPFQPLLLLPGSAPFVLLEEKILRQVTPVASGFFPVHPQQGPLLLFSNVDQWVGVYIEYKFQAPISTHLQGLANHLAQNIMDPAVQKSSITANGEKAELVLYEVWLQIVDQPFNKAWKDKTSPKFWNLQGNLTRWLTAVLRPLQNFGQVVVKFQPNTLTAWVGATFFRAAPVQALVQDCVLQALPALQEAEGLLLEVINPDLGQCPSPCFPPSLSRGWGQVAPFWGTSLFPALSICLLPPGAPSAAAPSTETKFQKSPSPPALPPASHSQGLNPEK</sequence>
<evidence type="ECO:0000313" key="4">
    <source>
        <dbReference type="Proteomes" id="UP000694570"/>
    </source>
</evidence>
<feature type="region of interest" description="Disordered" evidence="1">
    <location>
        <begin position="849"/>
        <end position="883"/>
    </location>
</feature>
<proteinExistence type="predicted"/>
<dbReference type="PROSITE" id="PS50024">
    <property type="entry name" value="SEA"/>
    <property type="match status" value="1"/>
</dbReference>
<feature type="region of interest" description="Disordered" evidence="1">
    <location>
        <begin position="310"/>
        <end position="352"/>
    </location>
</feature>
<feature type="compositionally biased region" description="Low complexity" evidence="1">
    <location>
        <begin position="333"/>
        <end position="352"/>
    </location>
</feature>
<dbReference type="SUPFAM" id="SSF82671">
    <property type="entry name" value="SEA domain"/>
    <property type="match status" value="1"/>
</dbReference>
<feature type="compositionally biased region" description="Polar residues" evidence="1">
    <location>
        <begin position="470"/>
        <end position="483"/>
    </location>
</feature>
<feature type="compositionally biased region" description="Low complexity" evidence="1">
    <location>
        <begin position="114"/>
        <end position="128"/>
    </location>
</feature>
<protein>
    <recommendedName>
        <fullName evidence="2">SEA domain-containing protein</fullName>
    </recommendedName>
</protein>
<feature type="compositionally biased region" description="Low complexity" evidence="1">
    <location>
        <begin position="149"/>
        <end position="160"/>
    </location>
</feature>
<dbReference type="InterPro" id="IPR000082">
    <property type="entry name" value="SEA_dom"/>
</dbReference>
<reference evidence="3" key="1">
    <citation type="submission" date="2025-08" db="UniProtKB">
        <authorList>
            <consortium name="Ensembl"/>
        </authorList>
    </citation>
    <scope>IDENTIFICATION</scope>
</reference>
<dbReference type="Ensembl" id="ENSSSCT00030069621.1">
    <property type="protein sequence ID" value="ENSSSCP00030031766.1"/>
    <property type="gene ID" value="ENSSSCG00030049927.1"/>
</dbReference>
<dbReference type="AlphaFoldDB" id="A0A8D0X7L6"/>
<evidence type="ECO:0000259" key="2">
    <source>
        <dbReference type="PROSITE" id="PS50024"/>
    </source>
</evidence>
<organism evidence="3 4">
    <name type="scientific">Sus scrofa</name>
    <name type="common">Pig</name>
    <dbReference type="NCBI Taxonomy" id="9823"/>
    <lineage>
        <taxon>Eukaryota</taxon>
        <taxon>Metazoa</taxon>
        <taxon>Chordata</taxon>
        <taxon>Craniata</taxon>
        <taxon>Vertebrata</taxon>
        <taxon>Euteleostomi</taxon>
        <taxon>Mammalia</taxon>
        <taxon>Eutheria</taxon>
        <taxon>Laurasiatheria</taxon>
        <taxon>Artiodactyla</taxon>
        <taxon>Suina</taxon>
        <taxon>Suidae</taxon>
        <taxon>Sus</taxon>
    </lineage>
</organism>
<name>A0A8D0X7L6_PIG</name>
<dbReference type="Gene3D" id="3.30.70.960">
    <property type="entry name" value="SEA domain"/>
    <property type="match status" value="1"/>
</dbReference>
<dbReference type="Pfam" id="PF01390">
    <property type="entry name" value="SEA"/>
    <property type="match status" value="1"/>
</dbReference>
<evidence type="ECO:0000313" key="3">
    <source>
        <dbReference type="Ensembl" id="ENSSSCP00030031766.1"/>
    </source>
</evidence>
<feature type="compositionally biased region" description="Polar residues" evidence="1">
    <location>
        <begin position="230"/>
        <end position="248"/>
    </location>
</feature>
<accession>A0A8D0X7L6</accession>
<feature type="region of interest" description="Disordered" evidence="1">
    <location>
        <begin position="197"/>
        <end position="270"/>
    </location>
</feature>
<evidence type="ECO:0000256" key="1">
    <source>
        <dbReference type="SAM" id="MobiDB-lite"/>
    </source>
</evidence>
<dbReference type="Proteomes" id="UP000694570">
    <property type="component" value="Unplaced"/>
</dbReference>
<feature type="compositionally biased region" description="Low complexity" evidence="1">
    <location>
        <begin position="457"/>
        <end position="466"/>
    </location>
</feature>